<sequence>MDQRLRIAETTNREFQRSTEFLSSGFDSISVQQLKQQKHIEEQAKKIDKVCDENKSLKQSFDDIKDLHDELRTQLIDSKCREMRDNLVFTNIEEVIQTSRTGAHYTIKTFSAPYSGKIFLFQR</sequence>
<evidence type="ECO:0000313" key="2">
    <source>
        <dbReference type="Proteomes" id="UP000828390"/>
    </source>
</evidence>
<reference evidence="1" key="1">
    <citation type="journal article" date="2019" name="bioRxiv">
        <title>The Genome of the Zebra Mussel, Dreissena polymorpha: A Resource for Invasive Species Research.</title>
        <authorList>
            <person name="McCartney M.A."/>
            <person name="Auch B."/>
            <person name="Kono T."/>
            <person name="Mallez S."/>
            <person name="Zhang Y."/>
            <person name="Obille A."/>
            <person name="Becker A."/>
            <person name="Abrahante J.E."/>
            <person name="Garbe J."/>
            <person name="Badalamenti J.P."/>
            <person name="Herman A."/>
            <person name="Mangelson H."/>
            <person name="Liachko I."/>
            <person name="Sullivan S."/>
            <person name="Sone E.D."/>
            <person name="Koren S."/>
            <person name="Silverstein K.A.T."/>
            <person name="Beckman K.B."/>
            <person name="Gohl D.M."/>
        </authorList>
    </citation>
    <scope>NUCLEOTIDE SEQUENCE</scope>
    <source>
        <strain evidence="1">Duluth1</strain>
        <tissue evidence="1">Whole animal</tissue>
    </source>
</reference>
<comment type="caution">
    <text evidence="1">The sequence shown here is derived from an EMBL/GenBank/DDBJ whole genome shotgun (WGS) entry which is preliminary data.</text>
</comment>
<name>A0A9D4IWA3_DREPO</name>
<proteinExistence type="predicted"/>
<protein>
    <submittedName>
        <fullName evidence="1">Uncharacterized protein</fullName>
    </submittedName>
</protein>
<keyword evidence="2" id="KW-1185">Reference proteome</keyword>
<organism evidence="1 2">
    <name type="scientific">Dreissena polymorpha</name>
    <name type="common">Zebra mussel</name>
    <name type="synonym">Mytilus polymorpha</name>
    <dbReference type="NCBI Taxonomy" id="45954"/>
    <lineage>
        <taxon>Eukaryota</taxon>
        <taxon>Metazoa</taxon>
        <taxon>Spiralia</taxon>
        <taxon>Lophotrochozoa</taxon>
        <taxon>Mollusca</taxon>
        <taxon>Bivalvia</taxon>
        <taxon>Autobranchia</taxon>
        <taxon>Heteroconchia</taxon>
        <taxon>Euheterodonta</taxon>
        <taxon>Imparidentia</taxon>
        <taxon>Neoheterodontei</taxon>
        <taxon>Myida</taxon>
        <taxon>Dreissenoidea</taxon>
        <taxon>Dreissenidae</taxon>
        <taxon>Dreissena</taxon>
    </lineage>
</organism>
<dbReference type="EMBL" id="JAIWYP010000008">
    <property type="protein sequence ID" value="KAH3790626.1"/>
    <property type="molecule type" value="Genomic_DNA"/>
</dbReference>
<dbReference type="AlphaFoldDB" id="A0A9D4IWA3"/>
<reference evidence="1" key="2">
    <citation type="submission" date="2020-11" db="EMBL/GenBank/DDBJ databases">
        <authorList>
            <person name="McCartney M.A."/>
            <person name="Auch B."/>
            <person name="Kono T."/>
            <person name="Mallez S."/>
            <person name="Becker A."/>
            <person name="Gohl D.M."/>
            <person name="Silverstein K.A.T."/>
            <person name="Koren S."/>
            <person name="Bechman K.B."/>
            <person name="Herman A."/>
            <person name="Abrahante J.E."/>
            <person name="Garbe J."/>
        </authorList>
    </citation>
    <scope>NUCLEOTIDE SEQUENCE</scope>
    <source>
        <strain evidence="1">Duluth1</strain>
        <tissue evidence="1">Whole animal</tissue>
    </source>
</reference>
<dbReference type="Proteomes" id="UP000828390">
    <property type="component" value="Unassembled WGS sequence"/>
</dbReference>
<gene>
    <name evidence="1" type="ORF">DPMN_168831</name>
</gene>
<accession>A0A9D4IWA3</accession>
<evidence type="ECO:0000313" key="1">
    <source>
        <dbReference type="EMBL" id="KAH3790626.1"/>
    </source>
</evidence>